<dbReference type="Pfam" id="PF13545">
    <property type="entry name" value="HTH_Crp_2"/>
    <property type="match status" value="1"/>
</dbReference>
<accession>A0ABV1J8Z7</accession>
<dbReference type="Proteomes" id="UP001481872">
    <property type="component" value="Unassembled WGS sequence"/>
</dbReference>
<gene>
    <name evidence="6" type="ORF">AAA081_06560</name>
</gene>
<evidence type="ECO:0000256" key="1">
    <source>
        <dbReference type="ARBA" id="ARBA00023015"/>
    </source>
</evidence>
<feature type="domain" description="HTH crp-type" evidence="5">
    <location>
        <begin position="146"/>
        <end position="210"/>
    </location>
</feature>
<dbReference type="EMBL" id="JBBNPS010000017">
    <property type="protein sequence ID" value="MEQ3353951.1"/>
    <property type="molecule type" value="Genomic_DNA"/>
</dbReference>
<dbReference type="PROSITE" id="PS51063">
    <property type="entry name" value="HTH_CRP_2"/>
    <property type="match status" value="1"/>
</dbReference>
<dbReference type="SUPFAM" id="SSF51206">
    <property type="entry name" value="cAMP-binding domain-like"/>
    <property type="match status" value="1"/>
</dbReference>
<dbReference type="PANTHER" id="PTHR24567:SF58">
    <property type="entry name" value="CYCLIC AMP-BINDING REGULATORY PROTEIN"/>
    <property type="match status" value="1"/>
</dbReference>
<evidence type="ECO:0000256" key="2">
    <source>
        <dbReference type="ARBA" id="ARBA00023125"/>
    </source>
</evidence>
<dbReference type="CDD" id="cd00038">
    <property type="entry name" value="CAP_ED"/>
    <property type="match status" value="1"/>
</dbReference>
<evidence type="ECO:0000256" key="3">
    <source>
        <dbReference type="ARBA" id="ARBA00023163"/>
    </source>
</evidence>
<reference evidence="6 7" key="1">
    <citation type="submission" date="2024-04" db="EMBL/GenBank/DDBJ databases">
        <title>Human intestinal bacterial collection.</title>
        <authorList>
            <person name="Pauvert C."/>
            <person name="Hitch T.C.A."/>
            <person name="Clavel T."/>
        </authorList>
    </citation>
    <scope>NUCLEOTIDE SEQUENCE [LARGE SCALE GENOMIC DNA]</scope>
    <source>
        <strain evidence="6 7">CLA-SR-H026</strain>
    </source>
</reference>
<dbReference type="PROSITE" id="PS50042">
    <property type="entry name" value="CNMP_BINDING_3"/>
    <property type="match status" value="1"/>
</dbReference>
<evidence type="ECO:0000259" key="4">
    <source>
        <dbReference type="PROSITE" id="PS50042"/>
    </source>
</evidence>
<dbReference type="Pfam" id="PF00027">
    <property type="entry name" value="cNMP_binding"/>
    <property type="match status" value="1"/>
</dbReference>
<keyword evidence="2" id="KW-0238">DNA-binding</keyword>
<evidence type="ECO:0000313" key="6">
    <source>
        <dbReference type="EMBL" id="MEQ3353951.1"/>
    </source>
</evidence>
<dbReference type="SMART" id="SM00100">
    <property type="entry name" value="cNMP"/>
    <property type="match status" value="1"/>
</dbReference>
<dbReference type="InterPro" id="IPR014710">
    <property type="entry name" value="RmlC-like_jellyroll"/>
</dbReference>
<keyword evidence="3" id="KW-0804">Transcription</keyword>
<dbReference type="InterPro" id="IPR000595">
    <property type="entry name" value="cNMP-bd_dom"/>
</dbReference>
<keyword evidence="7" id="KW-1185">Reference proteome</keyword>
<dbReference type="InterPro" id="IPR050397">
    <property type="entry name" value="Env_Response_Regulators"/>
</dbReference>
<sequence>MADKNNLFSGVNEKDLRAHLTKYGAREKEIPADDYVFREGDEAKGLFILLDGAVEVEKNDFSGKRQMVNRFREKDTVLGEVYLFLEDRPYDFACRVVKDSRLLFVPKDAFDPARGAVAQQLVANMLRVLAKKAYFLNQKMVVLSAGSMEKKIARHLLFVNPTGEGFELMNREALADYLAVPRPSLSRTLMKMHREGLIDLDGRKVSFDPENLESLLF</sequence>
<dbReference type="PANTHER" id="PTHR24567">
    <property type="entry name" value="CRP FAMILY TRANSCRIPTIONAL REGULATORY PROTEIN"/>
    <property type="match status" value="1"/>
</dbReference>
<organism evidence="6 7">
    <name type="scientific">Aedoeadaptatus acetigenes</name>
    <dbReference type="NCBI Taxonomy" id="2981723"/>
    <lineage>
        <taxon>Bacteria</taxon>
        <taxon>Bacillati</taxon>
        <taxon>Bacillota</taxon>
        <taxon>Tissierellia</taxon>
        <taxon>Tissierellales</taxon>
        <taxon>Peptoniphilaceae</taxon>
        <taxon>Aedoeadaptatus</taxon>
    </lineage>
</organism>
<evidence type="ECO:0000313" key="7">
    <source>
        <dbReference type="Proteomes" id="UP001481872"/>
    </source>
</evidence>
<proteinExistence type="predicted"/>
<dbReference type="InterPro" id="IPR036390">
    <property type="entry name" value="WH_DNA-bd_sf"/>
</dbReference>
<dbReference type="InterPro" id="IPR018490">
    <property type="entry name" value="cNMP-bd_dom_sf"/>
</dbReference>
<evidence type="ECO:0000259" key="5">
    <source>
        <dbReference type="PROSITE" id="PS51063"/>
    </source>
</evidence>
<dbReference type="InterPro" id="IPR012318">
    <property type="entry name" value="HTH_CRP"/>
</dbReference>
<protein>
    <submittedName>
        <fullName evidence="6">Crp/Fnr family transcriptional regulator</fullName>
    </submittedName>
</protein>
<dbReference type="RefSeq" id="WP_349054245.1">
    <property type="nucleotide sequence ID" value="NZ_JBBNPS010000017.1"/>
</dbReference>
<feature type="domain" description="Cyclic nucleotide-binding" evidence="4">
    <location>
        <begin position="7"/>
        <end position="110"/>
    </location>
</feature>
<dbReference type="Gene3D" id="2.60.120.10">
    <property type="entry name" value="Jelly Rolls"/>
    <property type="match status" value="1"/>
</dbReference>
<dbReference type="SUPFAM" id="SSF46785">
    <property type="entry name" value="Winged helix' DNA-binding domain"/>
    <property type="match status" value="1"/>
</dbReference>
<name>A0ABV1J8Z7_9FIRM</name>
<comment type="caution">
    <text evidence="6">The sequence shown here is derived from an EMBL/GenBank/DDBJ whole genome shotgun (WGS) entry which is preliminary data.</text>
</comment>
<keyword evidence="1" id="KW-0805">Transcription regulation</keyword>